<dbReference type="HOGENOM" id="CLU_572948_0_0_1"/>
<name>A0A061FVU5_THECC</name>
<dbReference type="Proteomes" id="UP000026915">
    <property type="component" value="Chromosome 3"/>
</dbReference>
<sequence>MARTRFTSKVHYGDPGRAVLGKKKNWDDSIIKEREEDCFRETVREKSIPSTEMEGQGTLESESEEESCDHTNNHESSDESIEERFPRHEHQSLGREVDGNAIQGGLIDMTDFLPSTIQSVGGDKVNDITGLNDNNMDAATRVGDDDVNAAGGVGDDDVDDATAVGGDDVNVINQNDQSALGFGFGTFQHNNANIIAGRTFGVTRSIQNNFGIDGVLNTTCNGSSSRGVLDSTRNSSSSLRGIMDSLGTTLEIASSPWADISLEELQKMVGLMKDVLLCGCHIKCLDTCIAKAKEYVMTKVDKPNIEAKIKELDYFILCNHMSVSQVSLCVAKRDSQLYIKESNPQLNKKENDILQVLLVREKGHVVMSESRCAEVAKRKTGAVLKAFLGASMLGTPLSASAFGTPLGASMFGAPLGTFVLGKLLGASALRTPLDISVLGTPLGAFALGMPSGAFILGMPLGASTLGIPLGTFALKTP</sequence>
<dbReference type="EMBL" id="CM001881">
    <property type="protein sequence ID" value="EOY21366.1"/>
    <property type="molecule type" value="Genomic_DNA"/>
</dbReference>
<keyword evidence="3" id="KW-1185">Reference proteome</keyword>
<feature type="region of interest" description="Disordered" evidence="1">
    <location>
        <begin position="1"/>
        <end position="24"/>
    </location>
</feature>
<evidence type="ECO:0000313" key="2">
    <source>
        <dbReference type="EMBL" id="EOY21366.1"/>
    </source>
</evidence>
<proteinExistence type="predicted"/>
<organism evidence="2 3">
    <name type="scientific">Theobroma cacao</name>
    <name type="common">Cacao</name>
    <name type="synonym">Cocoa</name>
    <dbReference type="NCBI Taxonomy" id="3641"/>
    <lineage>
        <taxon>Eukaryota</taxon>
        <taxon>Viridiplantae</taxon>
        <taxon>Streptophyta</taxon>
        <taxon>Embryophyta</taxon>
        <taxon>Tracheophyta</taxon>
        <taxon>Spermatophyta</taxon>
        <taxon>Magnoliopsida</taxon>
        <taxon>eudicotyledons</taxon>
        <taxon>Gunneridae</taxon>
        <taxon>Pentapetalae</taxon>
        <taxon>rosids</taxon>
        <taxon>malvids</taxon>
        <taxon>Malvales</taxon>
        <taxon>Malvaceae</taxon>
        <taxon>Byttnerioideae</taxon>
        <taxon>Theobroma</taxon>
    </lineage>
</organism>
<feature type="region of interest" description="Disordered" evidence="1">
    <location>
        <begin position="41"/>
        <end position="92"/>
    </location>
</feature>
<dbReference type="InParanoid" id="A0A061FVU5"/>
<feature type="compositionally biased region" description="Basic and acidic residues" evidence="1">
    <location>
        <begin position="68"/>
        <end position="92"/>
    </location>
</feature>
<dbReference type="AlphaFoldDB" id="A0A061FVU5"/>
<gene>
    <name evidence="2" type="ORF">TCM_012894</name>
</gene>
<dbReference type="Gramene" id="EOY21366">
    <property type="protein sequence ID" value="EOY21366"/>
    <property type="gene ID" value="TCM_012894"/>
</dbReference>
<reference evidence="2 3" key="1">
    <citation type="journal article" date="2013" name="Genome Biol.">
        <title>The genome sequence of the most widely cultivated cacao type and its use to identify candidate genes regulating pod color.</title>
        <authorList>
            <person name="Motamayor J.C."/>
            <person name="Mockaitis K."/>
            <person name="Schmutz J."/>
            <person name="Haiminen N."/>
            <person name="Iii D.L."/>
            <person name="Cornejo O."/>
            <person name="Findley S.D."/>
            <person name="Zheng P."/>
            <person name="Utro F."/>
            <person name="Royaert S."/>
            <person name="Saski C."/>
            <person name="Jenkins J."/>
            <person name="Podicheti R."/>
            <person name="Zhao M."/>
            <person name="Scheffler B.E."/>
            <person name="Stack J.C."/>
            <person name="Feltus F.A."/>
            <person name="Mustiga G.M."/>
            <person name="Amores F."/>
            <person name="Phillips W."/>
            <person name="Marelli J.P."/>
            <person name="May G.D."/>
            <person name="Shapiro H."/>
            <person name="Ma J."/>
            <person name="Bustamante C.D."/>
            <person name="Schnell R.J."/>
            <person name="Main D."/>
            <person name="Gilbert D."/>
            <person name="Parida L."/>
            <person name="Kuhn D.N."/>
        </authorList>
    </citation>
    <scope>NUCLEOTIDE SEQUENCE [LARGE SCALE GENOMIC DNA]</scope>
    <source>
        <strain evidence="3">cv. Matina 1-6</strain>
    </source>
</reference>
<evidence type="ECO:0000313" key="3">
    <source>
        <dbReference type="Proteomes" id="UP000026915"/>
    </source>
</evidence>
<accession>A0A061FVU5</accession>
<evidence type="ECO:0000256" key="1">
    <source>
        <dbReference type="SAM" id="MobiDB-lite"/>
    </source>
</evidence>
<protein>
    <submittedName>
        <fullName evidence="2">Uncharacterized protein</fullName>
    </submittedName>
</protein>